<sequence>MSEKSLSTSSTAGTALLDSRKGTVKPGMQYTIAGGAGLSSSSPLAQSPAAGSDPMAPVSNPAMPPITPPKKNRLFGVKSKASKKANRVSVTGSQLSAGKKRLPPGVVRKDLMTKTEESLDEVFPWTCIEHTAGQESGWVMLEPVQDGAVGWVKIDKLEEEIKRLAEAEQARKQQQQQQQQQQQLMEREQ</sequence>
<feature type="compositionally biased region" description="Low complexity" evidence="1">
    <location>
        <begin position="1"/>
        <end position="17"/>
    </location>
</feature>
<proteinExistence type="predicted"/>
<evidence type="ECO:0000313" key="2">
    <source>
        <dbReference type="EMBL" id="KAG0023026.1"/>
    </source>
</evidence>
<organism evidence="2 3">
    <name type="scientific">Entomortierella chlamydospora</name>
    <dbReference type="NCBI Taxonomy" id="101097"/>
    <lineage>
        <taxon>Eukaryota</taxon>
        <taxon>Fungi</taxon>
        <taxon>Fungi incertae sedis</taxon>
        <taxon>Mucoromycota</taxon>
        <taxon>Mortierellomycotina</taxon>
        <taxon>Mortierellomycetes</taxon>
        <taxon>Mortierellales</taxon>
        <taxon>Mortierellaceae</taxon>
        <taxon>Entomortierella</taxon>
    </lineage>
</organism>
<protein>
    <submittedName>
        <fullName evidence="2">Uncharacterized protein</fullName>
    </submittedName>
</protein>
<evidence type="ECO:0000313" key="3">
    <source>
        <dbReference type="Proteomes" id="UP000703661"/>
    </source>
</evidence>
<keyword evidence="3" id="KW-1185">Reference proteome</keyword>
<dbReference type="EMBL" id="JAAAID010000075">
    <property type="protein sequence ID" value="KAG0023026.1"/>
    <property type="molecule type" value="Genomic_DNA"/>
</dbReference>
<reference evidence="2" key="1">
    <citation type="journal article" date="2020" name="Fungal Divers.">
        <title>Resolving the Mortierellaceae phylogeny through synthesis of multi-gene phylogenetics and phylogenomics.</title>
        <authorList>
            <person name="Vandepol N."/>
            <person name="Liber J."/>
            <person name="Desiro A."/>
            <person name="Na H."/>
            <person name="Kennedy M."/>
            <person name="Barry K."/>
            <person name="Grigoriev I.V."/>
            <person name="Miller A.N."/>
            <person name="O'Donnell K."/>
            <person name="Stajich J.E."/>
            <person name="Bonito G."/>
        </authorList>
    </citation>
    <scope>NUCLEOTIDE SEQUENCE</scope>
    <source>
        <strain evidence="2">NRRL 2769</strain>
    </source>
</reference>
<comment type="caution">
    <text evidence="2">The sequence shown here is derived from an EMBL/GenBank/DDBJ whole genome shotgun (WGS) entry which is preliminary data.</text>
</comment>
<dbReference type="AlphaFoldDB" id="A0A9P6T3S0"/>
<feature type="compositionally biased region" description="Low complexity" evidence="1">
    <location>
        <begin position="173"/>
        <end position="183"/>
    </location>
</feature>
<gene>
    <name evidence="2" type="ORF">BGZ80_010566</name>
</gene>
<feature type="compositionally biased region" description="Low complexity" evidence="1">
    <location>
        <begin position="38"/>
        <end position="52"/>
    </location>
</feature>
<dbReference type="Proteomes" id="UP000703661">
    <property type="component" value="Unassembled WGS sequence"/>
</dbReference>
<feature type="region of interest" description="Disordered" evidence="1">
    <location>
        <begin position="1"/>
        <end position="101"/>
    </location>
</feature>
<evidence type="ECO:0000256" key="1">
    <source>
        <dbReference type="SAM" id="MobiDB-lite"/>
    </source>
</evidence>
<accession>A0A9P6T3S0</accession>
<feature type="region of interest" description="Disordered" evidence="1">
    <location>
        <begin position="170"/>
        <end position="189"/>
    </location>
</feature>
<name>A0A9P6T3S0_9FUNG</name>